<evidence type="ECO:0000256" key="4">
    <source>
        <dbReference type="ARBA" id="ARBA00022691"/>
    </source>
</evidence>
<evidence type="ECO:0000256" key="8">
    <source>
        <dbReference type="ARBA" id="ARBA00022833"/>
    </source>
</evidence>
<proteinExistence type="predicted"/>
<evidence type="ECO:0000259" key="13">
    <source>
        <dbReference type="PROSITE" id="PS51805"/>
    </source>
</evidence>
<evidence type="ECO:0000256" key="2">
    <source>
        <dbReference type="ARBA" id="ARBA00022603"/>
    </source>
</evidence>
<keyword evidence="6" id="KW-0677">Repeat</keyword>
<keyword evidence="10" id="KW-0805">Transcription regulation</keyword>
<keyword evidence="8" id="KW-0862">Zinc</keyword>
<keyword evidence="9" id="KW-0156">Chromatin regulator</keyword>
<evidence type="ECO:0000256" key="10">
    <source>
        <dbReference type="ARBA" id="ARBA00023015"/>
    </source>
</evidence>
<keyword evidence="4" id="KW-0949">S-adenosyl-L-methionine</keyword>
<keyword evidence="2" id="KW-0489">Methyltransferase</keyword>
<reference evidence="14 15" key="1">
    <citation type="submission" date="2021-06" db="EMBL/GenBank/DDBJ databases">
        <title>Caerostris extrusa draft genome.</title>
        <authorList>
            <person name="Kono N."/>
            <person name="Arakawa K."/>
        </authorList>
    </citation>
    <scope>NUCLEOTIDE SEQUENCE [LARGE SCALE GENOMIC DNA]</scope>
</reference>
<keyword evidence="7" id="KW-0863">Zinc-finger</keyword>
<keyword evidence="3" id="KW-0808">Transferase</keyword>
<keyword evidence="11" id="KW-0804">Transcription</keyword>
<keyword evidence="15" id="KW-1185">Reference proteome</keyword>
<dbReference type="Gene3D" id="3.30.40.10">
    <property type="entry name" value="Zinc/RING finger domain, C3HC4 (zinc finger)"/>
    <property type="match status" value="1"/>
</dbReference>
<dbReference type="InterPro" id="IPR034732">
    <property type="entry name" value="EPHD"/>
</dbReference>
<dbReference type="GO" id="GO:0008270">
    <property type="term" value="F:zinc ion binding"/>
    <property type="evidence" value="ECO:0007669"/>
    <property type="project" value="UniProtKB-KW"/>
</dbReference>
<dbReference type="PROSITE" id="PS51805">
    <property type="entry name" value="EPHD"/>
    <property type="match status" value="1"/>
</dbReference>
<evidence type="ECO:0000256" key="3">
    <source>
        <dbReference type="ARBA" id="ARBA00022679"/>
    </source>
</evidence>
<dbReference type="GO" id="GO:0005700">
    <property type="term" value="C:polytene chromosome"/>
    <property type="evidence" value="ECO:0007669"/>
    <property type="project" value="UniProtKB-ARBA"/>
</dbReference>
<comment type="subcellular location">
    <subcellularLocation>
        <location evidence="1">Nucleus</location>
    </subcellularLocation>
</comment>
<dbReference type="Pfam" id="PF13832">
    <property type="entry name" value="zf-HC5HC2H_2"/>
    <property type="match status" value="1"/>
</dbReference>
<dbReference type="InterPro" id="IPR001965">
    <property type="entry name" value="Znf_PHD"/>
</dbReference>
<gene>
    <name evidence="14" type="primary">Kmt2c</name>
    <name evidence="14" type="ORF">CEXT_375011</name>
</gene>
<dbReference type="GO" id="GO:0045944">
    <property type="term" value="P:positive regulation of transcription by RNA polymerase II"/>
    <property type="evidence" value="ECO:0007669"/>
    <property type="project" value="TreeGrafter"/>
</dbReference>
<dbReference type="GO" id="GO:0042800">
    <property type="term" value="F:histone H3K4 methyltransferase activity"/>
    <property type="evidence" value="ECO:0007669"/>
    <property type="project" value="TreeGrafter"/>
</dbReference>
<dbReference type="PANTHER" id="PTHR45888:SF6">
    <property type="entry name" value="HL01030P-RELATED"/>
    <property type="match status" value="1"/>
</dbReference>
<dbReference type="GO" id="GO:0003713">
    <property type="term" value="F:transcription coactivator activity"/>
    <property type="evidence" value="ECO:0007669"/>
    <property type="project" value="TreeGrafter"/>
</dbReference>
<evidence type="ECO:0000313" key="14">
    <source>
        <dbReference type="EMBL" id="GIY54844.1"/>
    </source>
</evidence>
<organism evidence="14 15">
    <name type="scientific">Caerostris extrusa</name>
    <name type="common">Bark spider</name>
    <name type="synonym">Caerostris bankana</name>
    <dbReference type="NCBI Taxonomy" id="172846"/>
    <lineage>
        <taxon>Eukaryota</taxon>
        <taxon>Metazoa</taxon>
        <taxon>Ecdysozoa</taxon>
        <taxon>Arthropoda</taxon>
        <taxon>Chelicerata</taxon>
        <taxon>Arachnida</taxon>
        <taxon>Araneae</taxon>
        <taxon>Araneomorphae</taxon>
        <taxon>Entelegynae</taxon>
        <taxon>Araneoidea</taxon>
        <taxon>Araneidae</taxon>
        <taxon>Caerostris</taxon>
    </lineage>
</organism>
<comment type="caution">
    <text evidence="14">The sequence shown here is derived from an EMBL/GenBank/DDBJ whole genome shotgun (WGS) entry which is preliminary data.</text>
</comment>
<dbReference type="PANTHER" id="PTHR45888">
    <property type="entry name" value="HL01030P-RELATED"/>
    <property type="match status" value="1"/>
</dbReference>
<evidence type="ECO:0000256" key="9">
    <source>
        <dbReference type="ARBA" id="ARBA00022853"/>
    </source>
</evidence>
<evidence type="ECO:0000256" key="6">
    <source>
        <dbReference type="ARBA" id="ARBA00022737"/>
    </source>
</evidence>
<dbReference type="EMBL" id="BPLR01012560">
    <property type="protein sequence ID" value="GIY54844.1"/>
    <property type="molecule type" value="Genomic_DNA"/>
</dbReference>
<dbReference type="FunFam" id="3.30.40.10:FF:000002">
    <property type="entry name" value="Histone-lysine N-methyltransferase"/>
    <property type="match status" value="1"/>
</dbReference>
<keyword evidence="12" id="KW-0539">Nucleus</keyword>
<name>A0AAV4UAZ8_CAEEX</name>
<protein>
    <recommendedName>
        <fullName evidence="13">PHD-type domain-containing protein</fullName>
    </recommendedName>
</protein>
<evidence type="ECO:0000256" key="11">
    <source>
        <dbReference type="ARBA" id="ARBA00023163"/>
    </source>
</evidence>
<dbReference type="Proteomes" id="UP001054945">
    <property type="component" value="Unassembled WGS sequence"/>
</dbReference>
<evidence type="ECO:0000256" key="1">
    <source>
        <dbReference type="ARBA" id="ARBA00004123"/>
    </source>
</evidence>
<dbReference type="GO" id="GO:0044666">
    <property type="term" value="C:MLL3/4 complex"/>
    <property type="evidence" value="ECO:0007669"/>
    <property type="project" value="TreeGrafter"/>
</dbReference>
<evidence type="ECO:0000256" key="7">
    <source>
        <dbReference type="ARBA" id="ARBA00022771"/>
    </source>
</evidence>
<dbReference type="AlphaFoldDB" id="A0AAV4UAZ8"/>
<evidence type="ECO:0000313" key="15">
    <source>
        <dbReference type="Proteomes" id="UP001054945"/>
    </source>
</evidence>
<dbReference type="GO" id="GO:0032259">
    <property type="term" value="P:methylation"/>
    <property type="evidence" value="ECO:0007669"/>
    <property type="project" value="UniProtKB-KW"/>
</dbReference>
<dbReference type="CDD" id="cd15666">
    <property type="entry name" value="ePHD2_KMT2C_like"/>
    <property type="match status" value="1"/>
</dbReference>
<dbReference type="InterPro" id="IPR013083">
    <property type="entry name" value="Znf_RING/FYVE/PHD"/>
</dbReference>
<accession>A0AAV4UAZ8</accession>
<keyword evidence="5" id="KW-0479">Metal-binding</keyword>
<dbReference type="PROSITE" id="PS51542">
    <property type="entry name" value="FYRN"/>
    <property type="match status" value="1"/>
</dbReference>
<feature type="domain" description="PHD-type" evidence="13">
    <location>
        <begin position="188"/>
        <end position="296"/>
    </location>
</feature>
<sequence length="367" mass="42145">MSREEQDEDEVIFCSTNCYMQFALTHQSTAVMEEKGAAAVVDHIGDSIYDKNISNTEDSLGCFITDDKDLLKNIAEDIKPEALDLLKLETMEIDEENESNDLRMDVDVKGANSNSTLNPEFNMNLSLEKMEICEETETTVKRWKTKRYMYWLPHAENNMKPKRKDDAVEKPARPFYHTIKPSQMPKDERKCILCHGVGDGDTNGAARLLNVDVNKWAHLNCALWSAEVYETVNGALMNVETAIKRSRHINCCYCHKQGASVRCFKTRCPNIYHFPCARKDQCSFYKDKTVLCPQHAHRGNLENKLDSVAVFRRVYINREEHKQVASMIQDEKFVLRIGSLIFHNIGQLLPSQIQAFHNANCILPCWL</sequence>
<evidence type="ECO:0000256" key="5">
    <source>
        <dbReference type="ARBA" id="ARBA00022723"/>
    </source>
</evidence>
<evidence type="ECO:0000256" key="12">
    <source>
        <dbReference type="ARBA" id="ARBA00023242"/>
    </source>
</evidence>
<dbReference type="InterPro" id="IPR003888">
    <property type="entry name" value="FYrich_N"/>
</dbReference>
<dbReference type="SMART" id="SM00249">
    <property type="entry name" value="PHD"/>
    <property type="match status" value="1"/>
</dbReference>